<proteinExistence type="inferred from homology"/>
<evidence type="ECO:0000313" key="11">
    <source>
        <dbReference type="EMBL" id="CAF9906790.1"/>
    </source>
</evidence>
<keyword evidence="8" id="KW-0506">mRNA capping</keyword>
<dbReference type="SUPFAM" id="SSF55154">
    <property type="entry name" value="CYTH-like phosphatases"/>
    <property type="match status" value="1"/>
</dbReference>
<dbReference type="GO" id="GO:0004651">
    <property type="term" value="F:polynucleotide 5'-phosphatase activity"/>
    <property type="evidence" value="ECO:0007669"/>
    <property type="project" value="UniProtKB-UniRule"/>
</dbReference>
<organism evidence="11 12">
    <name type="scientific">Alectoria fallacina</name>
    <dbReference type="NCBI Taxonomy" id="1903189"/>
    <lineage>
        <taxon>Eukaryota</taxon>
        <taxon>Fungi</taxon>
        <taxon>Dikarya</taxon>
        <taxon>Ascomycota</taxon>
        <taxon>Pezizomycotina</taxon>
        <taxon>Lecanoromycetes</taxon>
        <taxon>OSLEUM clade</taxon>
        <taxon>Lecanoromycetidae</taxon>
        <taxon>Lecanorales</taxon>
        <taxon>Lecanorineae</taxon>
        <taxon>Parmeliaceae</taxon>
        <taxon>Alectoria</taxon>
    </lineage>
</organism>
<feature type="compositionally biased region" description="Polar residues" evidence="9">
    <location>
        <begin position="62"/>
        <end position="75"/>
    </location>
</feature>
<dbReference type="GO" id="GO:0006370">
    <property type="term" value="P:7-methylguanosine mRNA capping"/>
    <property type="evidence" value="ECO:0007669"/>
    <property type="project" value="UniProtKB-UniRule"/>
</dbReference>
<dbReference type="InterPro" id="IPR037009">
    <property type="entry name" value="mRNA_triPase_Cet1_sf"/>
</dbReference>
<keyword evidence="5 8" id="KW-0378">Hydrolase</keyword>
<feature type="region of interest" description="Disordered" evidence="9">
    <location>
        <begin position="1"/>
        <end position="117"/>
    </location>
</feature>
<protein>
    <recommendedName>
        <fullName evidence="8">mRNA-capping enzyme subunit beta</fullName>
        <ecNumber evidence="8">3.6.1.74</ecNumber>
    </recommendedName>
    <alternativeName>
        <fullName evidence="8">mRNA 5'-phosphatase</fullName>
    </alternativeName>
    <alternativeName>
        <fullName evidence="8">mRNA 5'-triphosphate monophosphatase</fullName>
    </alternativeName>
</protein>
<comment type="function">
    <text evidence="8">First step of mRNA capping. Converts the 5'-triphosphate end of a nascent mRNA chain into a diphosphate end.</text>
</comment>
<evidence type="ECO:0000256" key="6">
    <source>
        <dbReference type="ARBA" id="ARBA00023242"/>
    </source>
</evidence>
<comment type="subunit">
    <text evidence="8">Heterodimer. The mRNA-capping enzyme is composed of two separate chains alpha and beta, respectively a mRNA guanylyltransferase and an mRNA 5'-triphosphate monophosphatase.</text>
</comment>
<dbReference type="Proteomes" id="UP000664203">
    <property type="component" value="Unassembled WGS sequence"/>
</dbReference>
<dbReference type="Pfam" id="PF02940">
    <property type="entry name" value="mRNA_triPase"/>
    <property type="match status" value="1"/>
</dbReference>
<dbReference type="InterPro" id="IPR033469">
    <property type="entry name" value="CYTH-like_dom_sf"/>
</dbReference>
<comment type="subcellular location">
    <subcellularLocation>
        <location evidence="2 8">Nucleus</location>
    </subcellularLocation>
</comment>
<feature type="compositionally biased region" description="Basic and acidic residues" evidence="9">
    <location>
        <begin position="232"/>
        <end position="245"/>
    </location>
</feature>
<comment type="catalytic activity">
    <reaction evidence="7">
        <text>a 5'-end triphospho-ribonucleoside in mRNA + H2O = a 5'-end diphospho-ribonucleoside in mRNA + phosphate + H(+)</text>
        <dbReference type="Rhea" id="RHEA:67004"/>
        <dbReference type="Rhea" id="RHEA-COMP:17164"/>
        <dbReference type="Rhea" id="RHEA-COMP:17165"/>
        <dbReference type="ChEBI" id="CHEBI:15377"/>
        <dbReference type="ChEBI" id="CHEBI:15378"/>
        <dbReference type="ChEBI" id="CHEBI:43474"/>
        <dbReference type="ChEBI" id="CHEBI:167616"/>
        <dbReference type="ChEBI" id="CHEBI:167618"/>
        <dbReference type="EC" id="3.6.1.74"/>
    </reaction>
    <physiologicalReaction direction="left-to-right" evidence="7">
        <dbReference type="Rhea" id="RHEA:67005"/>
    </physiologicalReaction>
</comment>
<evidence type="ECO:0000259" key="10">
    <source>
        <dbReference type="Pfam" id="PF02940"/>
    </source>
</evidence>
<evidence type="ECO:0000256" key="7">
    <source>
        <dbReference type="ARBA" id="ARBA00047740"/>
    </source>
</evidence>
<dbReference type="AlphaFoldDB" id="A0A8H3I4A1"/>
<keyword evidence="6 8" id="KW-0539">Nucleus</keyword>
<dbReference type="GO" id="GO:0031533">
    <property type="term" value="C:mRNA capping enzyme complex"/>
    <property type="evidence" value="ECO:0007669"/>
    <property type="project" value="UniProtKB-UniRule"/>
</dbReference>
<dbReference type="InterPro" id="IPR040343">
    <property type="entry name" value="Cet1/Ctl1"/>
</dbReference>
<dbReference type="EMBL" id="CAJPDR010000018">
    <property type="protein sequence ID" value="CAF9906790.1"/>
    <property type="molecule type" value="Genomic_DNA"/>
</dbReference>
<keyword evidence="4 8" id="KW-0507">mRNA processing</keyword>
<feature type="compositionally biased region" description="Polar residues" evidence="9">
    <location>
        <begin position="95"/>
        <end position="105"/>
    </location>
</feature>
<dbReference type="OrthoDB" id="272147at2759"/>
<dbReference type="PANTHER" id="PTHR28118">
    <property type="entry name" value="POLYNUCLEOTIDE 5'-TRIPHOSPHATASE-RELATED"/>
    <property type="match status" value="1"/>
</dbReference>
<sequence>MRERERSLSVSPKTRLPSLPHINSSEIFSSEAGTWNGQVTPANHKVEANSPDLASVREPTMNRKQSTQSRMSSIGVNGLLNAAPTSEPPERVNRRSQSGTPSILNTERRSTSLDYIPRNHTSYESHIAKLSLISQLPSEAKMPPSAKVEAPALIDTPSKSTKKRAHDQSPADDESKRPTDLEEISSSTDKTLISSQPAKKRPRLGDSSNNPVPVSVETNDTNQSTTALDSKPIPEKKQKPSRWKEIPIWAQSVPRSNRRPNGNLKRAAPRQAPNPLAPVQSNGQPNGMQVVNGHSYQANGVHVPVAQPILANTGPLGPWEPSFVNIIPAEELVRIVSDWLYQNVVQRNDVGVGPAGGGTGGGAVLEIEAKIGQLLDKNTNDRLRLPVLNECVVNQSDPNIRIAFKSSMTEIQHRALNKFLNEAVRQSNIPTPASSNRKPRIPMDYKHTHETDTFYELTQAGALALPQSITSGLNINPRHANKSKVRITTDQKTSKVLAKIIKARVADIDVYSPRTLFDWRISINVEMDYKGELTDLVEPQTRDGKQADRNKDRLSYKHLAYQIDLTQVTPAEATSKTEKEHELEIEVSSEEVRKQGQLLMNGQINQYEDLIRGFVDNVRVLARHCQS</sequence>
<evidence type="ECO:0000256" key="1">
    <source>
        <dbReference type="ARBA" id="ARBA00001946"/>
    </source>
</evidence>
<dbReference type="PANTHER" id="PTHR28118:SF1">
    <property type="entry name" value="POLYNUCLEOTIDE 5'-TRIPHOSPHATASE CTL1-RELATED"/>
    <property type="match status" value="1"/>
</dbReference>
<dbReference type="CDD" id="cd07470">
    <property type="entry name" value="CYTH-like_mRNA_RTPase"/>
    <property type="match status" value="1"/>
</dbReference>
<feature type="compositionally biased region" description="Polar residues" evidence="9">
    <location>
        <begin position="206"/>
        <end position="228"/>
    </location>
</feature>
<dbReference type="Gene3D" id="3.20.100.10">
    <property type="entry name" value="mRNA triphosphatase Cet1-like"/>
    <property type="match status" value="1"/>
</dbReference>
<dbReference type="GO" id="GO:0140818">
    <property type="term" value="F:mRNA 5'-triphosphate monophosphatase activity"/>
    <property type="evidence" value="ECO:0007669"/>
    <property type="project" value="UniProtKB-EC"/>
</dbReference>
<comment type="similarity">
    <text evidence="3 8">Belongs to the fungal TPase family.</text>
</comment>
<evidence type="ECO:0000256" key="2">
    <source>
        <dbReference type="ARBA" id="ARBA00004123"/>
    </source>
</evidence>
<comment type="caution">
    <text evidence="11">The sequence shown here is derived from an EMBL/GenBank/DDBJ whole genome shotgun (WGS) entry which is preliminary data.</text>
</comment>
<feature type="compositionally biased region" description="Polar residues" evidence="9">
    <location>
        <begin position="184"/>
        <end position="197"/>
    </location>
</feature>
<evidence type="ECO:0000256" key="8">
    <source>
        <dbReference type="RuleBase" id="RU367053"/>
    </source>
</evidence>
<evidence type="ECO:0000256" key="3">
    <source>
        <dbReference type="ARBA" id="ARBA00006345"/>
    </source>
</evidence>
<feature type="compositionally biased region" description="Polar residues" evidence="9">
    <location>
        <begin position="21"/>
        <end position="41"/>
    </location>
</feature>
<gene>
    <name evidence="11" type="primary">CET1</name>
    <name evidence="11" type="ORF">ALECFALPRED_002649</name>
</gene>
<accession>A0A8H3I4A1</accession>
<feature type="region of interest" description="Disordered" evidence="9">
    <location>
        <begin position="141"/>
        <end position="281"/>
    </location>
</feature>
<comment type="cofactor">
    <cofactor evidence="1 8">
        <name>Mg(2+)</name>
        <dbReference type="ChEBI" id="CHEBI:18420"/>
    </cofactor>
</comment>
<evidence type="ECO:0000256" key="4">
    <source>
        <dbReference type="ARBA" id="ARBA00022664"/>
    </source>
</evidence>
<evidence type="ECO:0000256" key="9">
    <source>
        <dbReference type="SAM" id="MobiDB-lite"/>
    </source>
</evidence>
<feature type="domain" description="mRNA triphosphatase Cet1-like" evidence="10">
    <location>
        <begin position="330"/>
        <end position="587"/>
    </location>
</feature>
<keyword evidence="12" id="KW-1185">Reference proteome</keyword>
<reference evidence="11" key="1">
    <citation type="submission" date="2021-03" db="EMBL/GenBank/DDBJ databases">
        <authorList>
            <person name="Tagirdzhanova G."/>
        </authorList>
    </citation>
    <scope>NUCLEOTIDE SEQUENCE</scope>
</reference>
<dbReference type="InterPro" id="IPR004206">
    <property type="entry name" value="mRNA_triPase_Cet1"/>
</dbReference>
<evidence type="ECO:0000256" key="5">
    <source>
        <dbReference type="ARBA" id="ARBA00022801"/>
    </source>
</evidence>
<feature type="compositionally biased region" description="Basic and acidic residues" evidence="9">
    <location>
        <begin position="166"/>
        <end position="180"/>
    </location>
</feature>
<name>A0A8H3I4A1_9LECA</name>
<evidence type="ECO:0000313" key="12">
    <source>
        <dbReference type="Proteomes" id="UP000664203"/>
    </source>
</evidence>
<dbReference type="EC" id="3.6.1.74" evidence="8"/>